<protein>
    <submittedName>
        <fullName evidence="2">Uncharacterized protein</fullName>
    </submittedName>
</protein>
<organism evidence="2">
    <name type="scientific">bioreactor metagenome</name>
    <dbReference type="NCBI Taxonomy" id="1076179"/>
    <lineage>
        <taxon>unclassified sequences</taxon>
        <taxon>metagenomes</taxon>
        <taxon>ecological metagenomes</taxon>
    </lineage>
</organism>
<feature type="region of interest" description="Disordered" evidence="1">
    <location>
        <begin position="1"/>
        <end position="61"/>
    </location>
</feature>
<reference evidence="2" key="1">
    <citation type="submission" date="2019-08" db="EMBL/GenBank/DDBJ databases">
        <authorList>
            <person name="Kucharzyk K."/>
            <person name="Murdoch R.W."/>
            <person name="Higgins S."/>
            <person name="Loffler F."/>
        </authorList>
    </citation>
    <scope>NUCLEOTIDE SEQUENCE</scope>
</reference>
<dbReference type="AlphaFoldDB" id="A0A645F2A1"/>
<feature type="compositionally biased region" description="Basic and acidic residues" evidence="1">
    <location>
        <begin position="8"/>
        <end position="24"/>
    </location>
</feature>
<feature type="compositionally biased region" description="Basic and acidic residues" evidence="1">
    <location>
        <begin position="50"/>
        <end position="61"/>
    </location>
</feature>
<sequence>MFSPEFDASLHENARKGVSEENHQKRNGKHVTAGRKNRSKRAAQHREKHLRPGEDLSGDSHRVARIHAIGVEHFENMGRIDFQRGPLECSPDGGQDPVPEGVGTFRVPLPQISVDLFGRRRRGLRQ</sequence>
<evidence type="ECO:0000256" key="1">
    <source>
        <dbReference type="SAM" id="MobiDB-lite"/>
    </source>
</evidence>
<dbReference type="EMBL" id="VSSQ01054448">
    <property type="protein sequence ID" value="MPN08401.1"/>
    <property type="molecule type" value="Genomic_DNA"/>
</dbReference>
<name>A0A645F2A1_9ZZZZ</name>
<evidence type="ECO:0000313" key="2">
    <source>
        <dbReference type="EMBL" id="MPN08401.1"/>
    </source>
</evidence>
<accession>A0A645F2A1</accession>
<comment type="caution">
    <text evidence="2">The sequence shown here is derived from an EMBL/GenBank/DDBJ whole genome shotgun (WGS) entry which is preliminary data.</text>
</comment>
<feature type="compositionally biased region" description="Basic residues" evidence="1">
    <location>
        <begin position="25"/>
        <end position="49"/>
    </location>
</feature>
<proteinExistence type="predicted"/>
<gene>
    <name evidence="2" type="ORF">SDC9_155683</name>
</gene>